<dbReference type="Gene3D" id="1.20.120.640">
    <property type="entry name" value="Anticodon-binding domain of a subclass of class I aminoacyl-tRNA synthetases"/>
    <property type="match status" value="1"/>
</dbReference>
<evidence type="ECO:0000259" key="13">
    <source>
        <dbReference type="Pfam" id="PF01406"/>
    </source>
</evidence>
<dbReference type="InterPro" id="IPR032678">
    <property type="entry name" value="tRNA-synt_1_cat_dom"/>
</dbReference>
<evidence type="ECO:0000256" key="10">
    <source>
        <dbReference type="ARBA" id="ARBA00023146"/>
    </source>
</evidence>
<dbReference type="EMBL" id="CABMJJ010000008">
    <property type="protein sequence ID" value="VVC03681.1"/>
    <property type="molecule type" value="Genomic_DNA"/>
</dbReference>
<evidence type="ECO:0000256" key="2">
    <source>
        <dbReference type="ARBA" id="ARBA00005594"/>
    </source>
</evidence>
<evidence type="ECO:0000256" key="5">
    <source>
        <dbReference type="ARBA" id="ARBA00022723"/>
    </source>
</evidence>
<reference evidence="15 16" key="1">
    <citation type="submission" date="2019-08" db="EMBL/GenBank/DDBJ databases">
        <authorList>
            <person name="Vazquez-Campos X."/>
        </authorList>
    </citation>
    <scope>NUCLEOTIDE SEQUENCE [LARGE SCALE GENOMIC DNA]</scope>
    <source>
        <strain evidence="15">LFW-283_2</strain>
    </source>
</reference>
<keyword evidence="3 12" id="KW-0963">Cytoplasm</keyword>
<evidence type="ECO:0000256" key="12">
    <source>
        <dbReference type="HAMAP-Rule" id="MF_00041"/>
    </source>
</evidence>
<keyword evidence="7 12" id="KW-0862">Zinc</keyword>
<evidence type="ECO:0000313" key="15">
    <source>
        <dbReference type="EMBL" id="VVC03681.1"/>
    </source>
</evidence>
<dbReference type="GO" id="GO:0005829">
    <property type="term" value="C:cytosol"/>
    <property type="evidence" value="ECO:0007669"/>
    <property type="project" value="TreeGrafter"/>
</dbReference>
<proteinExistence type="inferred from homology"/>
<feature type="binding site" evidence="12">
    <location>
        <position position="268"/>
    </location>
    <ligand>
        <name>ATP</name>
        <dbReference type="ChEBI" id="CHEBI:30616"/>
    </ligand>
</feature>
<evidence type="ECO:0000256" key="6">
    <source>
        <dbReference type="ARBA" id="ARBA00022741"/>
    </source>
</evidence>
<dbReference type="GO" id="GO:0006423">
    <property type="term" value="P:cysteinyl-tRNA aminoacylation"/>
    <property type="evidence" value="ECO:0007669"/>
    <property type="project" value="UniProtKB-UniRule"/>
</dbReference>
<dbReference type="InterPro" id="IPR009080">
    <property type="entry name" value="tRNAsynth_Ia_anticodon-bd"/>
</dbReference>
<accession>A0A5E4LQ55</accession>
<dbReference type="GO" id="GO:0005524">
    <property type="term" value="F:ATP binding"/>
    <property type="evidence" value="ECO:0007669"/>
    <property type="project" value="UniProtKB-UniRule"/>
</dbReference>
<dbReference type="Pfam" id="PF01406">
    <property type="entry name" value="tRNA-synt_1e"/>
    <property type="match status" value="1"/>
</dbReference>
<dbReference type="InterPro" id="IPR015803">
    <property type="entry name" value="Cys-tRNA-ligase"/>
</dbReference>
<feature type="domain" description="tRNA synthetases class I catalytic" evidence="13">
    <location>
        <begin position="14"/>
        <end position="310"/>
    </location>
</feature>
<feature type="binding site" evidence="12">
    <location>
        <position position="233"/>
    </location>
    <ligand>
        <name>Zn(2+)</name>
        <dbReference type="ChEBI" id="CHEBI:29105"/>
    </ligand>
</feature>
<comment type="similarity">
    <text evidence="2 12">Belongs to the class-I aminoacyl-tRNA synthetase family.</text>
</comment>
<dbReference type="NCBIfam" id="TIGR00435">
    <property type="entry name" value="cysS"/>
    <property type="match status" value="1"/>
</dbReference>
<evidence type="ECO:0000256" key="9">
    <source>
        <dbReference type="ARBA" id="ARBA00022917"/>
    </source>
</evidence>
<evidence type="ECO:0000256" key="1">
    <source>
        <dbReference type="ARBA" id="ARBA00004496"/>
    </source>
</evidence>
<keyword evidence="9 12" id="KW-0648">Protein biosynthesis</keyword>
<dbReference type="Proteomes" id="UP000789941">
    <property type="component" value="Unassembled WGS sequence"/>
</dbReference>
<dbReference type="SUPFAM" id="SSF47323">
    <property type="entry name" value="Anticodon-binding domain of a subclass of class I aminoacyl-tRNA synthetases"/>
    <property type="match status" value="1"/>
</dbReference>
<dbReference type="InterPro" id="IPR015273">
    <property type="entry name" value="Cys-tRNA-synt_Ia_DALR"/>
</dbReference>
<dbReference type="CDD" id="cd00672">
    <property type="entry name" value="CysRS_core"/>
    <property type="match status" value="1"/>
</dbReference>
<dbReference type="PANTHER" id="PTHR10890">
    <property type="entry name" value="CYSTEINYL-TRNA SYNTHETASE"/>
    <property type="match status" value="1"/>
</dbReference>
<keyword evidence="6 12" id="KW-0547">Nucleotide-binding</keyword>
<dbReference type="HAMAP" id="MF_00041">
    <property type="entry name" value="Cys_tRNA_synth"/>
    <property type="match status" value="1"/>
</dbReference>
<evidence type="ECO:0000256" key="8">
    <source>
        <dbReference type="ARBA" id="ARBA00022840"/>
    </source>
</evidence>
<evidence type="ECO:0000313" key="16">
    <source>
        <dbReference type="Proteomes" id="UP000789941"/>
    </source>
</evidence>
<dbReference type="GO" id="GO:0004817">
    <property type="term" value="F:cysteine-tRNA ligase activity"/>
    <property type="evidence" value="ECO:0007669"/>
    <property type="project" value="UniProtKB-UniRule"/>
</dbReference>
<keyword evidence="5 12" id="KW-0479">Metal-binding</keyword>
<dbReference type="AlphaFoldDB" id="A0A5E4LQ55"/>
<dbReference type="GO" id="GO:0008270">
    <property type="term" value="F:zinc ion binding"/>
    <property type="evidence" value="ECO:0007669"/>
    <property type="project" value="UniProtKB-UniRule"/>
</dbReference>
<comment type="subcellular location">
    <subcellularLocation>
        <location evidence="1 12">Cytoplasm</location>
    </subcellularLocation>
</comment>
<protein>
    <recommendedName>
        <fullName evidence="12">Cysteine--tRNA ligase</fullName>
        <ecNumber evidence="12">6.1.1.16</ecNumber>
    </recommendedName>
    <alternativeName>
        <fullName evidence="12">Cysteinyl-tRNA synthetase</fullName>
        <shortName evidence="12">CysRS</shortName>
    </alternativeName>
</protein>
<comment type="cofactor">
    <cofactor evidence="12">
        <name>Zn(2+)</name>
        <dbReference type="ChEBI" id="CHEBI:29105"/>
    </cofactor>
    <text evidence="12">Binds 1 zinc ion per subunit.</text>
</comment>
<comment type="caution">
    <text evidence="15">The sequence shown here is derived from an EMBL/GenBank/DDBJ whole genome shotgun (WGS) entry which is preliminary data.</text>
</comment>
<keyword evidence="10 12" id="KW-0030">Aminoacyl-tRNA synthetase</keyword>
<keyword evidence="8 12" id="KW-0067">ATP-binding</keyword>
<dbReference type="Gene3D" id="3.40.50.620">
    <property type="entry name" value="HUPs"/>
    <property type="match status" value="1"/>
</dbReference>
<feature type="binding site" evidence="12">
    <location>
        <position position="27"/>
    </location>
    <ligand>
        <name>Zn(2+)</name>
        <dbReference type="ChEBI" id="CHEBI:29105"/>
    </ligand>
</feature>
<organism evidence="15 16">
    <name type="scientific">Candidatus Bilamarchaeum dharawalense</name>
    <dbReference type="NCBI Taxonomy" id="2885759"/>
    <lineage>
        <taxon>Archaea</taxon>
        <taxon>Candidatus Micrarchaeota</taxon>
        <taxon>Candidatus Micrarchaeia</taxon>
        <taxon>Candidatus Anstonellales</taxon>
        <taxon>Candidatus Bilamarchaeaceae</taxon>
        <taxon>Candidatus Bilamarchaeum</taxon>
    </lineage>
</organism>
<name>A0A5E4LQ55_9ARCH</name>
<evidence type="ECO:0000256" key="3">
    <source>
        <dbReference type="ARBA" id="ARBA00022490"/>
    </source>
</evidence>
<dbReference type="PRINTS" id="PR00983">
    <property type="entry name" value="TRNASYNTHCYS"/>
</dbReference>
<evidence type="ECO:0000259" key="14">
    <source>
        <dbReference type="Pfam" id="PF09190"/>
    </source>
</evidence>
<comment type="catalytic activity">
    <reaction evidence="11 12">
        <text>tRNA(Cys) + L-cysteine + ATP = L-cysteinyl-tRNA(Cys) + AMP + diphosphate</text>
        <dbReference type="Rhea" id="RHEA:17773"/>
        <dbReference type="Rhea" id="RHEA-COMP:9661"/>
        <dbReference type="Rhea" id="RHEA-COMP:9679"/>
        <dbReference type="ChEBI" id="CHEBI:30616"/>
        <dbReference type="ChEBI" id="CHEBI:33019"/>
        <dbReference type="ChEBI" id="CHEBI:35235"/>
        <dbReference type="ChEBI" id="CHEBI:78442"/>
        <dbReference type="ChEBI" id="CHEBI:78517"/>
        <dbReference type="ChEBI" id="CHEBI:456215"/>
        <dbReference type="EC" id="6.1.1.16"/>
    </reaction>
</comment>
<evidence type="ECO:0000256" key="7">
    <source>
        <dbReference type="ARBA" id="ARBA00022833"/>
    </source>
</evidence>
<dbReference type="EC" id="6.1.1.16" evidence="12"/>
<dbReference type="SUPFAM" id="SSF52374">
    <property type="entry name" value="Nucleotidylyl transferase"/>
    <property type="match status" value="1"/>
</dbReference>
<feature type="binding site" evidence="12">
    <location>
        <position position="208"/>
    </location>
    <ligand>
        <name>Zn(2+)</name>
        <dbReference type="ChEBI" id="CHEBI:29105"/>
    </ligand>
</feature>
<dbReference type="PANTHER" id="PTHR10890:SF3">
    <property type="entry name" value="CYSTEINE--TRNA LIGASE, CYTOPLASMIC"/>
    <property type="match status" value="1"/>
</dbReference>
<dbReference type="Pfam" id="PF09190">
    <property type="entry name" value="DALR_2"/>
    <property type="match status" value="1"/>
</dbReference>
<sequence length="404" mass="46955">MRLFDSYTREKKTFHPISTKEVGIYTCGPSVYAYSHIGNFRTYLFEDLLVRYLRYKGYSVRRVMNITDVEDKAIVQARIEGKSLEQGQRDKVRKFFSDFDELEMLRPNIIARASEHIPEMIKLIGKICSRGYCKKEKDGVYFNVKKFKKYGDLAHLKNRKYLGKMIHDDYAREGLWDFRLWKFWSPADGKTNWKSQFGMGRPGWHIECSAMAMKYLGETLDIHCGGSDNVYPHHENEIAQSESATGKKFANFWLHAKHLTIGKKKMSKRTGNVLYVKQLKKAGVPPKCLRFYLTSEKYRNSLDFTIEKFKSKVCNCEQTRKMVTRLKKNGGSGGGKVGERIAKKIIGGFEDAMDDDLNTKLAYRRIFRIMKDVEKLIKEKKLTKKDSLAIISAIEKIDDVLRVF</sequence>
<dbReference type="InterPro" id="IPR014729">
    <property type="entry name" value="Rossmann-like_a/b/a_fold"/>
</dbReference>
<evidence type="ECO:0000256" key="11">
    <source>
        <dbReference type="ARBA" id="ARBA00047398"/>
    </source>
</evidence>
<keyword evidence="4 12" id="KW-0436">Ligase</keyword>
<dbReference type="InterPro" id="IPR024909">
    <property type="entry name" value="Cys-tRNA/MSH_ligase"/>
</dbReference>
<feature type="binding site" evidence="12">
    <location>
        <position position="237"/>
    </location>
    <ligand>
        <name>Zn(2+)</name>
        <dbReference type="ChEBI" id="CHEBI:29105"/>
    </ligand>
</feature>
<feature type="domain" description="Cysteinyl-tRNA synthetase class Ia DALR" evidence="14">
    <location>
        <begin position="349"/>
        <end position="401"/>
    </location>
</feature>
<comment type="caution">
    <text evidence="12">Lacks conserved residue(s) required for the propagation of feature annotation.</text>
</comment>
<gene>
    <name evidence="15" type="primary">cysS_1</name>
    <name evidence="12" type="synonym">cysS</name>
    <name evidence="15" type="ORF">LFW2832_00469</name>
</gene>
<evidence type="ECO:0000256" key="4">
    <source>
        <dbReference type="ARBA" id="ARBA00022598"/>
    </source>
</evidence>